<gene>
    <name evidence="2" type="primary">RvY_03151-1</name>
    <name evidence="2" type="synonym">RvY_03151.1</name>
    <name evidence="2" type="ORF">RvY_03151</name>
</gene>
<keyword evidence="3" id="KW-1185">Reference proteome</keyword>
<proteinExistence type="predicted"/>
<dbReference type="AlphaFoldDB" id="A0A1D1UU41"/>
<dbReference type="Proteomes" id="UP000186922">
    <property type="component" value="Unassembled WGS sequence"/>
</dbReference>
<protein>
    <submittedName>
        <fullName evidence="2">Uncharacterized protein</fullName>
    </submittedName>
</protein>
<dbReference type="EMBL" id="BDGG01000001">
    <property type="protein sequence ID" value="GAU90777.1"/>
    <property type="molecule type" value="Genomic_DNA"/>
</dbReference>
<sequence length="105" mass="11704">MSSTGSNLCGKLCSPEKRKRPRCSRSDKKQLSMVTRILKSIELKHDIDVIKKDIGTVVSRLYKSADRHLTSDAIANALKDPVRHTGFEQRSANGEDTTVTLIGHR</sequence>
<accession>A0A1D1UU41</accession>
<name>A0A1D1UU41_RAMVA</name>
<evidence type="ECO:0000313" key="3">
    <source>
        <dbReference type="Proteomes" id="UP000186922"/>
    </source>
</evidence>
<comment type="caution">
    <text evidence="2">The sequence shown here is derived from an EMBL/GenBank/DDBJ whole genome shotgun (WGS) entry which is preliminary data.</text>
</comment>
<organism evidence="2 3">
    <name type="scientific">Ramazzottius varieornatus</name>
    <name type="common">Water bear</name>
    <name type="synonym">Tardigrade</name>
    <dbReference type="NCBI Taxonomy" id="947166"/>
    <lineage>
        <taxon>Eukaryota</taxon>
        <taxon>Metazoa</taxon>
        <taxon>Ecdysozoa</taxon>
        <taxon>Tardigrada</taxon>
        <taxon>Eutardigrada</taxon>
        <taxon>Parachela</taxon>
        <taxon>Hypsibioidea</taxon>
        <taxon>Ramazzottiidae</taxon>
        <taxon>Ramazzottius</taxon>
    </lineage>
</organism>
<reference evidence="2 3" key="1">
    <citation type="journal article" date="2016" name="Nat. Commun.">
        <title>Extremotolerant tardigrade genome and improved radiotolerance of human cultured cells by tardigrade-unique protein.</title>
        <authorList>
            <person name="Hashimoto T."/>
            <person name="Horikawa D.D."/>
            <person name="Saito Y."/>
            <person name="Kuwahara H."/>
            <person name="Kozuka-Hata H."/>
            <person name="Shin-I T."/>
            <person name="Minakuchi Y."/>
            <person name="Ohishi K."/>
            <person name="Motoyama A."/>
            <person name="Aizu T."/>
            <person name="Enomoto A."/>
            <person name="Kondo K."/>
            <person name="Tanaka S."/>
            <person name="Hara Y."/>
            <person name="Koshikawa S."/>
            <person name="Sagara H."/>
            <person name="Miura T."/>
            <person name="Yokobori S."/>
            <person name="Miyagawa K."/>
            <person name="Suzuki Y."/>
            <person name="Kubo T."/>
            <person name="Oyama M."/>
            <person name="Kohara Y."/>
            <person name="Fujiyama A."/>
            <person name="Arakawa K."/>
            <person name="Katayama T."/>
            <person name="Toyoda A."/>
            <person name="Kunieda T."/>
        </authorList>
    </citation>
    <scope>NUCLEOTIDE SEQUENCE [LARGE SCALE GENOMIC DNA]</scope>
    <source>
        <strain evidence="2 3">YOKOZUNA-1</strain>
    </source>
</reference>
<feature type="region of interest" description="Disordered" evidence="1">
    <location>
        <begin position="1"/>
        <end position="29"/>
    </location>
</feature>
<evidence type="ECO:0000313" key="2">
    <source>
        <dbReference type="EMBL" id="GAU90777.1"/>
    </source>
</evidence>
<evidence type="ECO:0000256" key="1">
    <source>
        <dbReference type="SAM" id="MobiDB-lite"/>
    </source>
</evidence>